<name>A0AAV6L5Q5_9ERIC</name>
<dbReference type="CDD" id="cd17744">
    <property type="entry name" value="BRCT_MDC1_rpt1"/>
    <property type="match status" value="1"/>
</dbReference>
<comment type="subcellular location">
    <subcellularLocation>
        <location evidence="1">Nucleus</location>
    </subcellularLocation>
</comment>
<keyword evidence="3" id="KW-0539">Nucleus</keyword>
<dbReference type="AlphaFoldDB" id="A0AAV6L5Q5"/>
<gene>
    <name evidence="6" type="ORF">RHGRI_003314</name>
</gene>
<evidence type="ECO:0000256" key="4">
    <source>
        <dbReference type="SAM" id="MobiDB-lite"/>
    </source>
</evidence>
<dbReference type="SUPFAM" id="SSF52113">
    <property type="entry name" value="BRCT domain"/>
    <property type="match status" value="1"/>
</dbReference>
<evidence type="ECO:0000256" key="3">
    <source>
        <dbReference type="ARBA" id="ARBA00023242"/>
    </source>
</evidence>
<evidence type="ECO:0000256" key="2">
    <source>
        <dbReference type="ARBA" id="ARBA00022763"/>
    </source>
</evidence>
<keyword evidence="2" id="KW-0227">DNA damage</keyword>
<feature type="region of interest" description="Disordered" evidence="4">
    <location>
        <begin position="1"/>
        <end position="49"/>
    </location>
</feature>
<feature type="compositionally biased region" description="Basic and acidic residues" evidence="4">
    <location>
        <begin position="489"/>
        <end position="513"/>
    </location>
</feature>
<dbReference type="GO" id="GO:0006974">
    <property type="term" value="P:DNA damage response"/>
    <property type="evidence" value="ECO:0007669"/>
    <property type="project" value="UniProtKB-KW"/>
</dbReference>
<dbReference type="PROSITE" id="PS50172">
    <property type="entry name" value="BRCT"/>
    <property type="match status" value="1"/>
</dbReference>
<dbReference type="Proteomes" id="UP000823749">
    <property type="component" value="Chromosome 2"/>
</dbReference>
<evidence type="ECO:0000313" key="6">
    <source>
        <dbReference type="EMBL" id="KAG5559985.1"/>
    </source>
</evidence>
<accession>A0AAV6L5Q5</accession>
<dbReference type="InterPro" id="IPR001357">
    <property type="entry name" value="BRCT_dom"/>
</dbReference>
<feature type="compositionally biased region" description="Basic and acidic residues" evidence="4">
    <location>
        <begin position="10"/>
        <end position="25"/>
    </location>
</feature>
<sequence length="1095" mass="120928">MGSLGDRDDEIQPGKRNSILDRCDNNETQPFDSQSSPPSPYGEENEGEDLDELDFLQSTLSFVDTAPLEDAFETQVLNFAGETQVLDDPEVVENVGTQLLDESDNEVVVDTDDEGVYITQVLGDTEELFDDDFPLDEENKLFSTPGKQDNQGLRAETDDLTDIQNISGSVRADFTSVRTAALRASGLAARRRASKGTNNESCTTKVDDVCKELHIAEDNGITTVRDSSTVREEVYEVDFPGVNEQINGLREKSNCRAGSSTVRRLFTEDTLKESKEPYDSLNNADGNVIAGLSYVDSQEPGELSQANALEFVERFIKFDVMEFGQEDELRRPTEGKSKLVSSAKGTQSLVKRTNLEFTARKRGVFDWDDSREDEGGGKFFTKKKESFFDTGGQRKISSPRKSSVIPNFGLRLHSSKSYNTEKVMEKKSKKKLTKKVGEQLNIGSSDGTEATQADKDVPEMLNIGVDTQIAAEAMEALCFGLDVVERDSNETDQGAKNRCEGSDRGEKMKRSQSKEGGVWKASSSPSPGDICRNSKKRKSISSTLRKKSAVSSRKQAENITEECETEVVKEALKKSKSNGEGCFGTNWIKNIDKVSSEALEQIEEERAQKRKDTDEVDTCHVIASSNGCVSVKKRRLEDKFGTFTPIARRTRQCRVPNQLKAGELKNVNLIEQEKSHEKFNDMTAAFTKGALGYNRGKRTSRKLSTKSIGSGDLHASVSQSVVQGTNGHSLGRLTRRSINASSTCVDLANKRRASSDRQSDGSLFQHSIDKRCSRNAALKCSSVDQNVIPNNAEASTHLEVSPEDRRKPSGSASTTPLNCTTPINAASPICMGDEYFKQSCRKNLSKSFLAKEVDRLMSNGPEPTPTMKDSRRRRDMASVRALFSHHLDEDIIKQQKKILARLGASVASSISEATHYVTDKFVRTRNMLQAIAFGKPVVTHLWLESCGQASCFIDERNYIVRDAKKEKEFGFSLPVSLARACQRPLLQGQKVLITPNTKPGKEILANLVRAVHGLAVERVGRSALKGDNIPDDLLVLSCEEDYATCMPFLERGAAVYSSELLLNGIVTQKLEFERLNSIAAMNPCLLGMYLGLGFV</sequence>
<dbReference type="PANTHER" id="PTHR23196">
    <property type="entry name" value="PAX TRANSCRIPTION ACTIVATION DOMAIN INTERACTING PROTEIN"/>
    <property type="match status" value="1"/>
</dbReference>
<dbReference type="SMART" id="SM00292">
    <property type="entry name" value="BRCT"/>
    <property type="match status" value="1"/>
</dbReference>
<proteinExistence type="predicted"/>
<evidence type="ECO:0000256" key="1">
    <source>
        <dbReference type="ARBA" id="ARBA00004123"/>
    </source>
</evidence>
<dbReference type="InterPro" id="IPR036420">
    <property type="entry name" value="BRCT_dom_sf"/>
</dbReference>
<feature type="region of interest" description="Disordered" evidence="4">
    <location>
        <begin position="489"/>
        <end position="556"/>
    </location>
</feature>
<protein>
    <recommendedName>
        <fullName evidence="5">BRCT domain-containing protein</fullName>
    </recommendedName>
</protein>
<keyword evidence="7" id="KW-1185">Reference proteome</keyword>
<evidence type="ECO:0000259" key="5">
    <source>
        <dbReference type="PROSITE" id="PS50172"/>
    </source>
</evidence>
<dbReference type="EMBL" id="JACTNZ010000002">
    <property type="protein sequence ID" value="KAG5559985.1"/>
    <property type="molecule type" value="Genomic_DNA"/>
</dbReference>
<reference evidence="6" key="1">
    <citation type="submission" date="2020-08" db="EMBL/GenBank/DDBJ databases">
        <title>Plant Genome Project.</title>
        <authorList>
            <person name="Zhang R.-G."/>
        </authorList>
    </citation>
    <scope>NUCLEOTIDE SEQUENCE</scope>
    <source>
        <strain evidence="6">WSP0</strain>
        <tissue evidence="6">Leaf</tissue>
    </source>
</reference>
<dbReference type="PANTHER" id="PTHR23196:SF1">
    <property type="entry name" value="PAX-INTERACTING PROTEIN 1"/>
    <property type="match status" value="1"/>
</dbReference>
<dbReference type="GO" id="GO:0005634">
    <property type="term" value="C:nucleus"/>
    <property type="evidence" value="ECO:0007669"/>
    <property type="project" value="UniProtKB-SubCell"/>
</dbReference>
<feature type="region of interest" description="Disordered" evidence="4">
    <location>
        <begin position="791"/>
        <end position="818"/>
    </location>
</feature>
<dbReference type="Gene3D" id="3.40.50.10190">
    <property type="entry name" value="BRCT domain"/>
    <property type="match status" value="2"/>
</dbReference>
<dbReference type="CDD" id="cd18432">
    <property type="entry name" value="BRCT_PAXIP1_rpt6_like"/>
    <property type="match status" value="1"/>
</dbReference>
<dbReference type="Pfam" id="PF16589">
    <property type="entry name" value="BRCT_2"/>
    <property type="match status" value="1"/>
</dbReference>
<dbReference type="Pfam" id="PF16770">
    <property type="entry name" value="RTT107_BRCT_5"/>
    <property type="match status" value="1"/>
</dbReference>
<comment type="caution">
    <text evidence="6">The sequence shown here is derived from an EMBL/GenBank/DDBJ whole genome shotgun (WGS) entry which is preliminary data.</text>
</comment>
<feature type="domain" description="BRCT" evidence="5">
    <location>
        <begin position="896"/>
        <end position="960"/>
    </location>
</feature>
<dbReference type="InterPro" id="IPR051579">
    <property type="entry name" value="DDR_Transcriptional_Reg"/>
</dbReference>
<feature type="compositionally biased region" description="Basic residues" evidence="4">
    <location>
        <begin position="533"/>
        <end position="548"/>
    </location>
</feature>
<organism evidence="6 7">
    <name type="scientific">Rhododendron griersonianum</name>
    <dbReference type="NCBI Taxonomy" id="479676"/>
    <lineage>
        <taxon>Eukaryota</taxon>
        <taxon>Viridiplantae</taxon>
        <taxon>Streptophyta</taxon>
        <taxon>Embryophyta</taxon>
        <taxon>Tracheophyta</taxon>
        <taxon>Spermatophyta</taxon>
        <taxon>Magnoliopsida</taxon>
        <taxon>eudicotyledons</taxon>
        <taxon>Gunneridae</taxon>
        <taxon>Pentapetalae</taxon>
        <taxon>asterids</taxon>
        <taxon>Ericales</taxon>
        <taxon>Ericaceae</taxon>
        <taxon>Ericoideae</taxon>
        <taxon>Rhodoreae</taxon>
        <taxon>Rhododendron</taxon>
    </lineage>
</organism>
<evidence type="ECO:0000313" key="7">
    <source>
        <dbReference type="Proteomes" id="UP000823749"/>
    </source>
</evidence>